<dbReference type="Proteomes" id="UP000865968">
    <property type="component" value="Unassembled WGS sequence"/>
</dbReference>
<evidence type="ECO:0000313" key="6">
    <source>
        <dbReference type="EMBL" id="HAT3807897.1"/>
    </source>
</evidence>
<dbReference type="EMBL" id="PKLF01000008">
    <property type="protein sequence ID" value="MBE8612775.1"/>
    <property type="molecule type" value="Genomic_DNA"/>
</dbReference>
<reference evidence="8" key="2">
    <citation type="submission" date="2017-12" db="EMBL/GenBank/DDBJ databases">
        <title>Genome sequencing and analysis.</title>
        <authorList>
            <person name="Huang Y.-T."/>
        </authorList>
    </citation>
    <scope>NUCLEOTIDE SEQUENCE</scope>
    <source>
        <strain evidence="8">VGH116</strain>
    </source>
</reference>
<reference evidence="6" key="3">
    <citation type="journal article" date="2018" name="Genome Biol.">
        <title>SKESA: strategic k-mer extension for scrupulous assemblies.</title>
        <authorList>
            <person name="Souvorov A."/>
            <person name="Agarwala R."/>
            <person name="Lipman D.J."/>
        </authorList>
    </citation>
    <scope>NUCLEOTIDE SEQUENCE</scope>
    <source>
        <strain evidence="6">Morganella morganii ARLG-3209</strain>
    </source>
</reference>
<dbReference type="RefSeq" id="WP_004237610.1">
    <property type="nucleotide sequence ID" value="NZ_ABGYJJ040000001.1"/>
</dbReference>
<evidence type="ECO:0000256" key="2">
    <source>
        <dbReference type="ARBA" id="ARBA00023015"/>
    </source>
</evidence>
<accession>A0A0A2R6I8</accession>
<dbReference type="SUPFAM" id="SSF46785">
    <property type="entry name" value="Winged helix' DNA-binding domain"/>
    <property type="match status" value="1"/>
</dbReference>
<dbReference type="PRINTS" id="PR00039">
    <property type="entry name" value="HTHLYSR"/>
</dbReference>
<dbReference type="PANTHER" id="PTHR30537">
    <property type="entry name" value="HTH-TYPE TRANSCRIPTIONAL REGULATOR"/>
    <property type="match status" value="1"/>
</dbReference>
<dbReference type="GO" id="GO:0043565">
    <property type="term" value="F:sequence-specific DNA binding"/>
    <property type="evidence" value="ECO:0007669"/>
    <property type="project" value="TreeGrafter"/>
</dbReference>
<keyword evidence="2" id="KW-0805">Transcription regulation</keyword>
<evidence type="ECO:0000256" key="4">
    <source>
        <dbReference type="ARBA" id="ARBA00023163"/>
    </source>
</evidence>
<dbReference type="InterPro" id="IPR000847">
    <property type="entry name" value="LysR_HTH_N"/>
</dbReference>
<gene>
    <name evidence="8" type="ORF">CYG68_10135</name>
    <name evidence="6" type="ORF">I8608_000701</name>
    <name evidence="7" type="ORF">UA45_00130</name>
</gene>
<dbReference type="InterPro" id="IPR058163">
    <property type="entry name" value="LysR-type_TF_proteobact-type"/>
</dbReference>
<dbReference type="EMBL" id="DACSWI010000001">
    <property type="protein sequence ID" value="HAT3807897.1"/>
    <property type="molecule type" value="Genomic_DNA"/>
</dbReference>
<dbReference type="PROSITE" id="PS50931">
    <property type="entry name" value="HTH_LYSR"/>
    <property type="match status" value="1"/>
</dbReference>
<dbReference type="Proteomes" id="UP000650477">
    <property type="component" value="Unassembled WGS sequence"/>
</dbReference>
<dbReference type="SUPFAM" id="SSF53850">
    <property type="entry name" value="Periplasmic binding protein-like II"/>
    <property type="match status" value="1"/>
</dbReference>
<keyword evidence="3" id="KW-0238">DNA-binding</keyword>
<dbReference type="InterPro" id="IPR005119">
    <property type="entry name" value="LysR_subst-bd"/>
</dbReference>
<dbReference type="EMBL" id="JZSH01000001">
    <property type="protein sequence ID" value="KJF79281.1"/>
    <property type="molecule type" value="Genomic_DNA"/>
</dbReference>
<evidence type="ECO:0000256" key="3">
    <source>
        <dbReference type="ARBA" id="ARBA00023125"/>
    </source>
</evidence>
<dbReference type="PATRIC" id="fig|582.24.peg.39"/>
<dbReference type="Pfam" id="PF03466">
    <property type="entry name" value="LysR_substrate"/>
    <property type="match status" value="1"/>
</dbReference>
<evidence type="ECO:0000313" key="8">
    <source>
        <dbReference type="EMBL" id="MBE8612775.1"/>
    </source>
</evidence>
<dbReference type="GO" id="GO:0006351">
    <property type="term" value="P:DNA-templated transcription"/>
    <property type="evidence" value="ECO:0007669"/>
    <property type="project" value="TreeGrafter"/>
</dbReference>
<reference evidence="7 9" key="1">
    <citation type="submission" date="2015-02" db="EMBL/GenBank/DDBJ databases">
        <title>Whole genome shotgun sequencing of cultured foodborne pathogen.</title>
        <authorList>
            <person name="Timme R."/>
            <person name="Allard M.W."/>
            <person name="Strain E."/>
            <person name="Evans P.S."/>
            <person name="Brown E."/>
        </authorList>
    </citation>
    <scope>NUCLEOTIDE SEQUENCE [LARGE SCALE GENOMIC DNA]</scope>
    <source>
        <strain evidence="7 9">GCSL-TSO-24</strain>
    </source>
</reference>
<evidence type="ECO:0000313" key="9">
    <source>
        <dbReference type="Proteomes" id="UP000032582"/>
    </source>
</evidence>
<dbReference type="Proteomes" id="UP000032582">
    <property type="component" value="Unassembled WGS sequence"/>
</dbReference>
<dbReference type="CDD" id="cd08422">
    <property type="entry name" value="PBP2_CrgA_like"/>
    <property type="match status" value="1"/>
</dbReference>
<comment type="caution">
    <text evidence="8">The sequence shown here is derived from an EMBL/GenBank/DDBJ whole genome shotgun (WGS) entry which is preliminary data.</text>
</comment>
<feature type="domain" description="HTH lysR-type" evidence="5">
    <location>
        <begin position="20"/>
        <end position="75"/>
    </location>
</feature>
<reference evidence="6" key="4">
    <citation type="submission" date="2020-10" db="EMBL/GenBank/DDBJ databases">
        <authorList>
            <consortium name="NCBI Pathogen Detection Project"/>
        </authorList>
    </citation>
    <scope>NUCLEOTIDE SEQUENCE</scope>
    <source>
        <strain evidence="6">Morganella morganii ARLG-3209</strain>
    </source>
</reference>
<dbReference type="PANTHER" id="PTHR30537:SF35">
    <property type="entry name" value="TRANSCRIPTIONAL REGULATORY PROTEIN"/>
    <property type="match status" value="1"/>
</dbReference>
<dbReference type="Gene3D" id="3.40.190.290">
    <property type="match status" value="1"/>
</dbReference>
<evidence type="ECO:0000259" key="5">
    <source>
        <dbReference type="PROSITE" id="PS50931"/>
    </source>
</evidence>
<evidence type="ECO:0000313" key="7">
    <source>
        <dbReference type="EMBL" id="KJF79281.1"/>
    </source>
</evidence>
<dbReference type="FunFam" id="1.10.10.10:FF:000001">
    <property type="entry name" value="LysR family transcriptional regulator"/>
    <property type="match status" value="1"/>
</dbReference>
<dbReference type="InterPro" id="IPR036388">
    <property type="entry name" value="WH-like_DNA-bd_sf"/>
</dbReference>
<comment type="similarity">
    <text evidence="1">Belongs to the LysR transcriptional regulatory family.</text>
</comment>
<dbReference type="GO" id="GO:0003700">
    <property type="term" value="F:DNA-binding transcription factor activity"/>
    <property type="evidence" value="ECO:0007669"/>
    <property type="project" value="InterPro"/>
</dbReference>
<proteinExistence type="inferred from homology"/>
<sequence length="329" mass="37215">MLINKNTFAFKAKIDSYAIFRHLELFIKIVECNSFSGAARKLNVTPSSVSRGLQQLEEQLGVVLLKRTTRNFILTEAGRYLLQRAQQLLTDLDDSLVNTASFYQHAQGQLKITCSIAFGVCHLMRLYSEYREINPQVSLSVDLNDALINLNETDFDIALRITSHPPENFALRKLCNINWIYCGSRHYFEQNGIPQSPADIARHNCLINPNIPDTWRMNDKDGVAYPLAINNMIEVNSSLGLLEAARCHQGIVCLPTYMLGNYIDNGELLPVLLDYNPKTTPFALYALYSPAHTHAPKIRTFIDFLADKLPLDPPWDSWMHQDRAGSSPA</sequence>
<dbReference type="GeneID" id="93360498"/>
<organism evidence="8 10">
    <name type="scientific">Morganella morganii</name>
    <name type="common">Proteus morganii</name>
    <dbReference type="NCBI Taxonomy" id="582"/>
    <lineage>
        <taxon>Bacteria</taxon>
        <taxon>Pseudomonadati</taxon>
        <taxon>Pseudomonadota</taxon>
        <taxon>Gammaproteobacteria</taxon>
        <taxon>Enterobacterales</taxon>
        <taxon>Morganellaceae</taxon>
        <taxon>Morganella</taxon>
    </lineage>
</organism>
<evidence type="ECO:0000313" key="10">
    <source>
        <dbReference type="Proteomes" id="UP000650477"/>
    </source>
</evidence>
<dbReference type="InterPro" id="IPR036390">
    <property type="entry name" value="WH_DNA-bd_sf"/>
</dbReference>
<evidence type="ECO:0000256" key="1">
    <source>
        <dbReference type="ARBA" id="ARBA00009437"/>
    </source>
</evidence>
<protein>
    <submittedName>
        <fullName evidence="8">LysR family transcriptional regulator</fullName>
    </submittedName>
</protein>
<dbReference type="STRING" id="582.AL531_06380"/>
<dbReference type="OrthoDB" id="8885940at2"/>
<keyword evidence="4" id="KW-0804">Transcription</keyword>
<dbReference type="Pfam" id="PF00126">
    <property type="entry name" value="HTH_1"/>
    <property type="match status" value="1"/>
</dbReference>
<name>A0A0A2R6I8_MORMO</name>
<dbReference type="AlphaFoldDB" id="A0A0A2R6I8"/>
<dbReference type="Gene3D" id="1.10.10.10">
    <property type="entry name" value="Winged helix-like DNA-binding domain superfamily/Winged helix DNA-binding domain"/>
    <property type="match status" value="1"/>
</dbReference>